<accession>A0A9W6BS66</accession>
<dbReference type="PANTHER" id="PTHR23308">
    <property type="entry name" value="NUCLEAR INHIBITOR OF PROTEIN PHOSPHATASE-1"/>
    <property type="match status" value="1"/>
</dbReference>
<dbReference type="Gene3D" id="2.60.200.20">
    <property type="match status" value="1"/>
</dbReference>
<reference evidence="3 4" key="1">
    <citation type="journal article" date="2023" name="Commun. Biol.">
        <title>Reorganization of the ancestral sex-determining regions during the evolution of trioecy in Pleodorina starrii.</title>
        <authorList>
            <person name="Takahashi K."/>
            <person name="Suzuki S."/>
            <person name="Kawai-Toyooka H."/>
            <person name="Yamamoto K."/>
            <person name="Hamaji T."/>
            <person name="Ootsuki R."/>
            <person name="Yamaguchi H."/>
            <person name="Kawachi M."/>
            <person name="Higashiyama T."/>
            <person name="Nozaki H."/>
        </authorList>
    </citation>
    <scope>NUCLEOTIDE SEQUENCE [LARGE SCALE GENOMIC DNA]</scope>
    <source>
        <strain evidence="3 4">NIES-4479</strain>
    </source>
</reference>
<dbReference type="FunFam" id="2.60.200.20:FF:000019">
    <property type="entry name" value="Nuclear inhibitor of protein phosphatase"/>
    <property type="match status" value="1"/>
</dbReference>
<dbReference type="InterPro" id="IPR000253">
    <property type="entry name" value="FHA_dom"/>
</dbReference>
<keyword evidence="4" id="KW-1185">Reference proteome</keyword>
<protein>
    <recommendedName>
        <fullName evidence="2">FHA domain-containing protein</fullName>
    </recommendedName>
</protein>
<sequence>MDRWIDADDDIPAKSRGKPQGRVAALGMAGFVKSQGTMGAENAQTFGKIEVVQSKREQRKAEATRLMPPPKLLTTPTSAEAAATAATTPAGLPPVQSIPAAGGPPKCPVPDWAAEPPAGSRLLVYKDGQVIQEIALAKVVTVFGRVDALADVVLDHPSVSRQHATAAFHPGRAAWLVTDLGSTHGTFVGERQLGKHEPTELPPGTELRFAASTRRYKLPPPPPSSSGGAAAARAAAAAGAASAPAGAAAGAAEAAGGRGDMPPPPPPKRARVCFADDAGGDCSGGGAAVGTGPQAAAAAAVAAAGRPRQLETVIGFSDGREFAARVGPRAAAPAEGGRFAAAVASTTMVVSPKAPASASAAGGAGGGGGDSGALGSPRPSGGGGGGSAAAGAAAVVQPQLKDFVERMRKEPPRVGGYGSLYEQLPPPSR</sequence>
<dbReference type="EMBL" id="BRXU01000017">
    <property type="protein sequence ID" value="GLC56980.1"/>
    <property type="molecule type" value="Genomic_DNA"/>
</dbReference>
<feature type="region of interest" description="Disordered" evidence="1">
    <location>
        <begin position="355"/>
        <end position="429"/>
    </location>
</feature>
<feature type="compositionally biased region" description="Gly residues" evidence="1">
    <location>
        <begin position="362"/>
        <end position="372"/>
    </location>
</feature>
<evidence type="ECO:0000313" key="3">
    <source>
        <dbReference type="EMBL" id="GLC56980.1"/>
    </source>
</evidence>
<dbReference type="AlphaFoldDB" id="A0A9W6BS66"/>
<feature type="compositionally biased region" description="Basic and acidic residues" evidence="1">
    <location>
        <begin position="402"/>
        <end position="412"/>
    </location>
</feature>
<feature type="region of interest" description="Disordered" evidence="1">
    <location>
        <begin position="57"/>
        <end position="91"/>
    </location>
</feature>
<proteinExistence type="predicted"/>
<gene>
    <name evidence="3" type="primary">PLESTBF000566</name>
    <name evidence="3" type="ORF">PLESTB_001170000</name>
</gene>
<feature type="compositionally biased region" description="Low complexity" evidence="1">
    <location>
        <begin position="72"/>
        <end position="90"/>
    </location>
</feature>
<dbReference type="CDD" id="cd22674">
    <property type="entry name" value="FHA_PPP1R8"/>
    <property type="match status" value="1"/>
</dbReference>
<name>A0A9W6BS66_9CHLO</name>
<dbReference type="InterPro" id="IPR008984">
    <property type="entry name" value="SMAD_FHA_dom_sf"/>
</dbReference>
<dbReference type="Proteomes" id="UP001165080">
    <property type="component" value="Unassembled WGS sequence"/>
</dbReference>
<organism evidence="3 4">
    <name type="scientific">Pleodorina starrii</name>
    <dbReference type="NCBI Taxonomy" id="330485"/>
    <lineage>
        <taxon>Eukaryota</taxon>
        <taxon>Viridiplantae</taxon>
        <taxon>Chlorophyta</taxon>
        <taxon>core chlorophytes</taxon>
        <taxon>Chlorophyceae</taxon>
        <taxon>CS clade</taxon>
        <taxon>Chlamydomonadales</taxon>
        <taxon>Volvocaceae</taxon>
        <taxon>Pleodorina</taxon>
    </lineage>
</organism>
<feature type="region of interest" description="Disordered" evidence="1">
    <location>
        <begin position="253"/>
        <end position="274"/>
    </location>
</feature>
<comment type="caution">
    <text evidence="3">The sequence shown here is derived from an EMBL/GenBank/DDBJ whole genome shotgun (WGS) entry which is preliminary data.</text>
</comment>
<evidence type="ECO:0000256" key="1">
    <source>
        <dbReference type="SAM" id="MobiDB-lite"/>
    </source>
</evidence>
<feature type="domain" description="FHA" evidence="2">
    <location>
        <begin position="141"/>
        <end position="193"/>
    </location>
</feature>
<dbReference type="InterPro" id="IPR050923">
    <property type="entry name" value="Cell_Proc_Reg/RNA_Proc"/>
</dbReference>
<dbReference type="SMART" id="SM00240">
    <property type="entry name" value="FHA"/>
    <property type="match status" value="1"/>
</dbReference>
<dbReference type="PROSITE" id="PS50006">
    <property type="entry name" value="FHA_DOMAIN"/>
    <property type="match status" value="1"/>
</dbReference>
<evidence type="ECO:0000313" key="4">
    <source>
        <dbReference type="Proteomes" id="UP001165080"/>
    </source>
</evidence>
<dbReference type="SUPFAM" id="SSF49879">
    <property type="entry name" value="SMAD/FHA domain"/>
    <property type="match status" value="1"/>
</dbReference>
<evidence type="ECO:0000259" key="2">
    <source>
        <dbReference type="PROSITE" id="PS50006"/>
    </source>
</evidence>
<dbReference type="Pfam" id="PF00498">
    <property type="entry name" value="FHA"/>
    <property type="match status" value="1"/>
</dbReference>